<evidence type="ECO:0000259" key="2">
    <source>
        <dbReference type="Pfam" id="PF01609"/>
    </source>
</evidence>
<dbReference type="SUPFAM" id="SSF53098">
    <property type="entry name" value="Ribonuclease H-like"/>
    <property type="match status" value="1"/>
</dbReference>
<dbReference type="EMBL" id="JAAIJQ010000123">
    <property type="protein sequence ID" value="NEV64913.1"/>
    <property type="molecule type" value="Genomic_DNA"/>
</dbReference>
<feature type="compositionally biased region" description="Polar residues" evidence="1">
    <location>
        <begin position="233"/>
        <end position="246"/>
    </location>
</feature>
<evidence type="ECO:0000256" key="1">
    <source>
        <dbReference type="SAM" id="MobiDB-lite"/>
    </source>
</evidence>
<evidence type="ECO:0000313" key="4">
    <source>
        <dbReference type="Proteomes" id="UP000483379"/>
    </source>
</evidence>
<comment type="caution">
    <text evidence="3">The sequence shown here is derived from an EMBL/GenBank/DDBJ whole genome shotgun (WGS) entry which is preliminary data.</text>
</comment>
<feature type="compositionally biased region" description="Polar residues" evidence="1">
    <location>
        <begin position="190"/>
        <end position="201"/>
    </location>
</feature>
<name>A0A6M0K7L2_9GAMM</name>
<dbReference type="AlphaFoldDB" id="A0A6M0K7L2"/>
<keyword evidence="4" id="KW-1185">Reference proteome</keyword>
<dbReference type="Proteomes" id="UP000483379">
    <property type="component" value="Unassembled WGS sequence"/>
</dbReference>
<gene>
    <name evidence="3" type="ORF">G3446_24120</name>
</gene>
<organism evidence="3 4">
    <name type="scientific">Thiorhodococcus minor</name>
    <dbReference type="NCBI Taxonomy" id="57489"/>
    <lineage>
        <taxon>Bacteria</taxon>
        <taxon>Pseudomonadati</taxon>
        <taxon>Pseudomonadota</taxon>
        <taxon>Gammaproteobacteria</taxon>
        <taxon>Chromatiales</taxon>
        <taxon>Chromatiaceae</taxon>
        <taxon>Thiorhodococcus</taxon>
    </lineage>
</organism>
<evidence type="ECO:0000313" key="3">
    <source>
        <dbReference type="EMBL" id="NEV64913.1"/>
    </source>
</evidence>
<proteinExistence type="predicted"/>
<dbReference type="GO" id="GO:0004803">
    <property type="term" value="F:transposase activity"/>
    <property type="evidence" value="ECO:0007669"/>
    <property type="project" value="InterPro"/>
</dbReference>
<feature type="compositionally biased region" description="Basic residues" evidence="1">
    <location>
        <begin position="218"/>
        <end position="229"/>
    </location>
</feature>
<dbReference type="GO" id="GO:0006313">
    <property type="term" value="P:DNA transposition"/>
    <property type="evidence" value="ECO:0007669"/>
    <property type="project" value="InterPro"/>
</dbReference>
<accession>A0A6M0K7L2</accession>
<protein>
    <submittedName>
        <fullName evidence="3">Transposase</fullName>
    </submittedName>
</protein>
<dbReference type="Pfam" id="PF01609">
    <property type="entry name" value="DDE_Tnp_1"/>
    <property type="match status" value="1"/>
</dbReference>
<dbReference type="InterPro" id="IPR002559">
    <property type="entry name" value="Transposase_11"/>
</dbReference>
<feature type="domain" description="Transposase IS4-like" evidence="2">
    <location>
        <begin position="22"/>
        <end position="86"/>
    </location>
</feature>
<dbReference type="GO" id="GO:0003677">
    <property type="term" value="F:DNA binding"/>
    <property type="evidence" value="ECO:0007669"/>
    <property type="project" value="InterPro"/>
</dbReference>
<reference evidence="3 4" key="1">
    <citation type="submission" date="2020-02" db="EMBL/GenBank/DDBJ databases">
        <title>Genome sequences of Thiorhodococcus mannitoliphagus and Thiorhodococcus minor, purple sulfur photosynthetic bacteria in the gammaproteobacterial family, Chromatiaceae.</title>
        <authorList>
            <person name="Aviles F.A."/>
            <person name="Meyer T.E."/>
            <person name="Kyndt J.A."/>
        </authorList>
    </citation>
    <scope>NUCLEOTIDE SEQUENCE [LARGE SCALE GENOMIC DNA]</scope>
    <source>
        <strain evidence="3 4">DSM 11518</strain>
    </source>
</reference>
<dbReference type="InterPro" id="IPR012337">
    <property type="entry name" value="RNaseH-like_sf"/>
</dbReference>
<sequence>MLVRLIEYTLDDPQRPGKAEPHRLLTTLLDADLDPARTLVCLYHERWEEEITFDELKTHQRERPVLRSQTPAGVVQEVYALMLAHYLIRVLMQEAAATQQIDPQRISFTGALKILRCRLPECPTGPRKIQQWYQRLVQEVAEEILPPRRNRISMLRSPSESWVTFNSNPCLTRVMRSGLRRIRRSRKPVNRSTAVRTVSRSGSRKAGWSRRCSFSMSSRRRNQMKKRLKSAPPWSSASRYTSDGLS</sequence>
<feature type="region of interest" description="Disordered" evidence="1">
    <location>
        <begin position="186"/>
        <end position="246"/>
    </location>
</feature>